<dbReference type="InterPro" id="IPR036271">
    <property type="entry name" value="Tet_transcr_reg_TetR-rel_C_sf"/>
</dbReference>
<evidence type="ECO:0000259" key="1">
    <source>
        <dbReference type="Pfam" id="PF13977"/>
    </source>
</evidence>
<sequence length="143" mass="15470">MLERWDRTEASDFYVPEDRSGPQILSGLVALAEQNANARGVVDLTTTLGAEAVDPDHPAHAYVTDRLERMRLVVADALRRAEAAGELRADVDIADAAAGIVALVEGVPLQWLYAPSTIDMAGALATMIQALLLVPLPEWRPRD</sequence>
<dbReference type="InterPro" id="IPR039538">
    <property type="entry name" value="BetI_C"/>
</dbReference>
<gene>
    <name evidence="2" type="ORF">ACFQBT_18520</name>
</gene>
<accession>A0ABW2AZB5</accession>
<dbReference type="SUPFAM" id="SSF48498">
    <property type="entry name" value="Tetracyclin repressor-like, C-terminal domain"/>
    <property type="match status" value="1"/>
</dbReference>
<dbReference type="EMBL" id="JBHSWJ010000002">
    <property type="protein sequence ID" value="MFC6715710.1"/>
    <property type="molecule type" value="Genomic_DNA"/>
</dbReference>
<evidence type="ECO:0000313" key="2">
    <source>
        <dbReference type="EMBL" id="MFC6715710.1"/>
    </source>
</evidence>
<dbReference type="Pfam" id="PF13977">
    <property type="entry name" value="TetR_C_6"/>
    <property type="match status" value="1"/>
</dbReference>
<protein>
    <submittedName>
        <fullName evidence="2">TetR family transcriptional regulator C-terminal domain-containing protein</fullName>
    </submittedName>
</protein>
<dbReference type="Proteomes" id="UP001596356">
    <property type="component" value="Unassembled WGS sequence"/>
</dbReference>
<name>A0ABW2AZB5_9MICO</name>
<dbReference type="Gene3D" id="1.10.357.10">
    <property type="entry name" value="Tetracycline Repressor, domain 2"/>
    <property type="match status" value="1"/>
</dbReference>
<organism evidence="2 3">
    <name type="scientific">Branchiibius cervicis</name>
    <dbReference type="NCBI Taxonomy" id="908252"/>
    <lineage>
        <taxon>Bacteria</taxon>
        <taxon>Bacillati</taxon>
        <taxon>Actinomycetota</taxon>
        <taxon>Actinomycetes</taxon>
        <taxon>Micrococcales</taxon>
        <taxon>Dermacoccaceae</taxon>
        <taxon>Branchiibius</taxon>
    </lineage>
</organism>
<dbReference type="RefSeq" id="WP_377825003.1">
    <property type="nucleotide sequence ID" value="NZ_JBHSWJ010000002.1"/>
</dbReference>
<comment type="caution">
    <text evidence="2">The sequence shown here is derived from an EMBL/GenBank/DDBJ whole genome shotgun (WGS) entry which is preliminary data.</text>
</comment>
<reference evidence="3" key="1">
    <citation type="journal article" date="2019" name="Int. J. Syst. Evol. Microbiol.">
        <title>The Global Catalogue of Microorganisms (GCM) 10K type strain sequencing project: providing services to taxonomists for standard genome sequencing and annotation.</title>
        <authorList>
            <consortium name="The Broad Institute Genomics Platform"/>
            <consortium name="The Broad Institute Genome Sequencing Center for Infectious Disease"/>
            <person name="Wu L."/>
            <person name="Ma J."/>
        </authorList>
    </citation>
    <scope>NUCLEOTIDE SEQUENCE [LARGE SCALE GENOMIC DNA]</scope>
    <source>
        <strain evidence="3">NBRC 106593</strain>
    </source>
</reference>
<feature type="domain" description="BetI-type transcriptional repressor C-terminal" evidence="1">
    <location>
        <begin position="64"/>
        <end position="127"/>
    </location>
</feature>
<keyword evidence="3" id="KW-1185">Reference proteome</keyword>
<evidence type="ECO:0000313" key="3">
    <source>
        <dbReference type="Proteomes" id="UP001596356"/>
    </source>
</evidence>
<proteinExistence type="predicted"/>